<feature type="region of interest" description="Disordered" evidence="1">
    <location>
        <begin position="1"/>
        <end position="67"/>
    </location>
</feature>
<gene>
    <name evidence="2" type="ORF">AAC691_18860</name>
</gene>
<evidence type="ECO:0000313" key="2">
    <source>
        <dbReference type="EMBL" id="XAE42295.1"/>
    </source>
</evidence>
<evidence type="ECO:0000256" key="1">
    <source>
        <dbReference type="SAM" id="MobiDB-lite"/>
    </source>
</evidence>
<dbReference type="RefSeq" id="WP_342628067.1">
    <property type="nucleotide sequence ID" value="NZ_CP152276.1"/>
</dbReference>
<feature type="compositionally biased region" description="Basic and acidic residues" evidence="1">
    <location>
        <begin position="45"/>
        <end position="67"/>
    </location>
</feature>
<dbReference type="Proteomes" id="UP001449795">
    <property type="component" value="Chromosome"/>
</dbReference>
<feature type="compositionally biased region" description="Pro residues" evidence="1">
    <location>
        <begin position="17"/>
        <end position="44"/>
    </location>
</feature>
<keyword evidence="3" id="KW-1185">Reference proteome</keyword>
<organism evidence="2 3">
    <name type="scientific">Nguyenibacter vanlangensis</name>
    <dbReference type="NCBI Taxonomy" id="1216886"/>
    <lineage>
        <taxon>Bacteria</taxon>
        <taxon>Pseudomonadati</taxon>
        <taxon>Pseudomonadota</taxon>
        <taxon>Alphaproteobacteria</taxon>
        <taxon>Acetobacterales</taxon>
        <taxon>Acetobacteraceae</taxon>
        <taxon>Nguyenibacter</taxon>
    </lineage>
</organism>
<dbReference type="EMBL" id="CP152276">
    <property type="protein sequence ID" value="XAE42295.1"/>
    <property type="molecule type" value="Genomic_DNA"/>
</dbReference>
<proteinExistence type="predicted"/>
<feature type="compositionally biased region" description="Basic and acidic residues" evidence="1">
    <location>
        <begin position="1"/>
        <end position="14"/>
    </location>
</feature>
<protein>
    <submittedName>
        <fullName evidence="2">Uncharacterized protein</fullName>
    </submittedName>
</protein>
<reference evidence="2 3" key="1">
    <citation type="submission" date="2024-04" db="EMBL/GenBank/DDBJ databases">
        <title>Complete genome sequence of Nguyenibacter vanlangesis HBCM-1154, a strain capable of nitrogen fixation, IAA production, and phosphorus solubilization isolated from sugarcane soil.</title>
        <authorList>
            <person name="MY HANH P."/>
        </authorList>
    </citation>
    <scope>NUCLEOTIDE SEQUENCE [LARGE SCALE GENOMIC DNA]</scope>
    <source>
        <strain evidence="2 3">HBCM 1154</strain>
    </source>
</reference>
<accession>A0ABZ3D3S5</accession>
<name>A0ABZ3D3S5_9PROT</name>
<sequence length="67" mass="7151">MTFPDRSPDPEHEGVPGPHPQPPVPDQVPPGVDPHKPAGPPGPPHPHEPPLEHDPHGDGEVRPERDG</sequence>
<evidence type="ECO:0000313" key="3">
    <source>
        <dbReference type="Proteomes" id="UP001449795"/>
    </source>
</evidence>